<dbReference type="EMBL" id="JFCB01000028">
    <property type="protein sequence ID" value="KES04253.1"/>
    <property type="molecule type" value="Genomic_DNA"/>
</dbReference>
<gene>
    <name evidence="2" type="ORF">BU52_25945</name>
</gene>
<evidence type="ECO:0000313" key="2">
    <source>
        <dbReference type="EMBL" id="KES04253.1"/>
    </source>
</evidence>
<proteinExistence type="predicted"/>
<feature type="region of interest" description="Disordered" evidence="1">
    <location>
        <begin position="110"/>
        <end position="166"/>
    </location>
</feature>
<dbReference type="AlphaFoldDB" id="A0A081XL30"/>
<dbReference type="Proteomes" id="UP000028341">
    <property type="component" value="Unassembled WGS sequence"/>
</dbReference>
<comment type="caution">
    <text evidence="2">The sequence shown here is derived from an EMBL/GenBank/DDBJ whole genome shotgun (WGS) entry which is preliminary data.</text>
</comment>
<sequence>MTHPFELTIARTDGAANICLEASAGVTAFVLAGRYFAARSTRKAGAALKALQAHGDLLQGPRGGADPGEDVDAGAVVGDHARDATCPALDPLQARWSAWSASVSVWPGVHGQGGMHGGHDGRRPADRACGPGLRTGLGTRCPSTTTTPGPDGPGPDGPDARPGPGR</sequence>
<accession>A0A081XL30</accession>
<evidence type="ECO:0000313" key="3">
    <source>
        <dbReference type="Proteomes" id="UP000028341"/>
    </source>
</evidence>
<protein>
    <submittedName>
        <fullName evidence="2">Uncharacterized protein</fullName>
    </submittedName>
</protein>
<dbReference type="STRING" id="55952.BU52_25945"/>
<feature type="compositionally biased region" description="Basic and acidic residues" evidence="1">
    <location>
        <begin position="117"/>
        <end position="126"/>
    </location>
</feature>
<reference evidence="2 3" key="1">
    <citation type="submission" date="2014-02" db="EMBL/GenBank/DDBJ databases">
        <title>The genome announcement of Streptomyces toyocaensis NRRL15009.</title>
        <authorList>
            <person name="Hong H.-J."/>
            <person name="Kwun M.J."/>
        </authorList>
    </citation>
    <scope>NUCLEOTIDE SEQUENCE [LARGE SCALE GENOMIC DNA]</scope>
    <source>
        <strain evidence="2 3">NRRL 15009</strain>
    </source>
</reference>
<dbReference type="eggNOG" id="COG2217">
    <property type="taxonomic scope" value="Bacteria"/>
</dbReference>
<organism evidence="2 3">
    <name type="scientific">Streptomyces toyocaensis</name>
    <dbReference type="NCBI Taxonomy" id="55952"/>
    <lineage>
        <taxon>Bacteria</taxon>
        <taxon>Bacillati</taxon>
        <taxon>Actinomycetota</taxon>
        <taxon>Actinomycetes</taxon>
        <taxon>Kitasatosporales</taxon>
        <taxon>Streptomycetaceae</taxon>
        <taxon>Streptomyces</taxon>
    </lineage>
</organism>
<name>A0A081XL30_STRTO</name>
<evidence type="ECO:0000256" key="1">
    <source>
        <dbReference type="SAM" id="MobiDB-lite"/>
    </source>
</evidence>
<keyword evidence="3" id="KW-1185">Reference proteome</keyword>